<dbReference type="Gene3D" id="3.90.1720.10">
    <property type="entry name" value="endopeptidase domain like (from Nostoc punctiforme)"/>
    <property type="match status" value="1"/>
</dbReference>
<protein>
    <recommendedName>
        <fullName evidence="1">Putative amidase domain-containing protein</fullName>
    </recommendedName>
</protein>
<evidence type="ECO:0000313" key="2">
    <source>
        <dbReference type="EMBL" id="PYI57550.1"/>
    </source>
</evidence>
<evidence type="ECO:0000313" key="3">
    <source>
        <dbReference type="Proteomes" id="UP000247476"/>
    </source>
</evidence>
<sequence length="363" mass="41334">MTTSEVTARQSQSPDEKTEIVGFLDSFYASKSKLLLQPDERLVTEFYSDDSSGSRQAKKHEFHRSAYVQAWAKHRGITFVQADSSIRVVRLTKQADTVKASLVHTLKMSYRYDRPDIPTHHFGVGTRHVVKLRKQNDKWFVVSEWYSDPFDEDIRLIPSLDNLSASVHRANRSPTAPVQAVKSRAYNRDKAVAYADRYAGAAWGAGNDNRYNRKYRDYTPLGGDCTNFVSQVIGDAEEGGGLPMTSTWRYWKNAGGSHAWVSTDKFKSFLLYSGYGRLVAKGTYEQIMKPTDKYPKSAIGELVPGDVIAYEWKKGDIDHFAVIVGFDDNGYPLVNCHTADRFHVPFDLGWDKNTRYWLFHIKD</sequence>
<dbReference type="PANTHER" id="PTHR40032:SF1">
    <property type="entry name" value="EXPORTED PROTEIN"/>
    <property type="match status" value="1"/>
</dbReference>
<dbReference type="OrthoDB" id="2194542at2"/>
<proteinExistence type="predicted"/>
<dbReference type="Pfam" id="PF12671">
    <property type="entry name" value="Amidase_6"/>
    <property type="match status" value="1"/>
</dbReference>
<dbReference type="Proteomes" id="UP000247476">
    <property type="component" value="Unassembled WGS sequence"/>
</dbReference>
<dbReference type="InterPro" id="IPR024301">
    <property type="entry name" value="Amidase_6"/>
</dbReference>
<comment type="caution">
    <text evidence="2">The sequence shown here is derived from an EMBL/GenBank/DDBJ whole genome shotgun (WGS) entry which is preliminary data.</text>
</comment>
<keyword evidence="3" id="KW-1185">Reference proteome</keyword>
<gene>
    <name evidence="2" type="ORF">DLM86_00165</name>
</gene>
<feature type="domain" description="Putative amidase" evidence="1">
    <location>
        <begin position="186"/>
        <end position="356"/>
    </location>
</feature>
<dbReference type="PANTHER" id="PTHR40032">
    <property type="entry name" value="EXPORTED PROTEIN-RELATED"/>
    <property type="match status" value="1"/>
</dbReference>
<reference evidence="2 3" key="1">
    <citation type="submission" date="2018-05" db="EMBL/GenBank/DDBJ databases">
        <title>Paenibacillus flagellatus sp. nov., isolated from selenium mineral soil.</title>
        <authorList>
            <person name="Dai X."/>
        </authorList>
    </citation>
    <scope>NUCLEOTIDE SEQUENCE [LARGE SCALE GENOMIC DNA]</scope>
    <source>
        <strain evidence="2 3">DXL2</strain>
    </source>
</reference>
<evidence type="ECO:0000259" key="1">
    <source>
        <dbReference type="Pfam" id="PF12671"/>
    </source>
</evidence>
<organism evidence="2 3">
    <name type="scientific">Paenibacillus flagellatus</name>
    <dbReference type="NCBI Taxonomy" id="2211139"/>
    <lineage>
        <taxon>Bacteria</taxon>
        <taxon>Bacillati</taxon>
        <taxon>Bacillota</taxon>
        <taxon>Bacilli</taxon>
        <taxon>Bacillales</taxon>
        <taxon>Paenibacillaceae</taxon>
        <taxon>Paenibacillus</taxon>
    </lineage>
</organism>
<dbReference type="EMBL" id="QJVJ01000001">
    <property type="protein sequence ID" value="PYI57550.1"/>
    <property type="molecule type" value="Genomic_DNA"/>
</dbReference>
<dbReference type="AlphaFoldDB" id="A0A2V5KPS8"/>
<accession>A0A2V5KPS8</accession>
<name>A0A2V5KPS8_9BACL</name>